<keyword evidence="1" id="KW-1133">Transmembrane helix</keyword>
<reference evidence="2 3" key="1">
    <citation type="journal article" date="2017" name="Mol. Ecol.">
        <title>Comparative and population genomic landscape of Phellinus noxius: A hypervariable fungus causing root rot in trees.</title>
        <authorList>
            <person name="Chung C.L."/>
            <person name="Lee T.J."/>
            <person name="Akiba M."/>
            <person name="Lee H.H."/>
            <person name="Kuo T.H."/>
            <person name="Liu D."/>
            <person name="Ke H.M."/>
            <person name="Yokoi T."/>
            <person name="Roa M.B."/>
            <person name="Lu M.J."/>
            <person name="Chang Y.Y."/>
            <person name="Ann P.J."/>
            <person name="Tsai J.N."/>
            <person name="Chen C.Y."/>
            <person name="Tzean S.S."/>
            <person name="Ota Y."/>
            <person name="Hattori T."/>
            <person name="Sahashi N."/>
            <person name="Liou R.F."/>
            <person name="Kikuchi T."/>
            <person name="Tsai I.J."/>
        </authorList>
    </citation>
    <scope>NUCLEOTIDE SEQUENCE [LARGE SCALE GENOMIC DNA]</scope>
    <source>
        <strain evidence="2 3">FFPRI411160</strain>
    </source>
</reference>
<accession>A0A286UPF5</accession>
<gene>
    <name evidence="2" type="ORF">PNOK_0410400</name>
</gene>
<feature type="transmembrane region" description="Helical" evidence="1">
    <location>
        <begin position="164"/>
        <end position="183"/>
    </location>
</feature>
<dbReference type="InParanoid" id="A0A286UPF5"/>
<feature type="transmembrane region" description="Helical" evidence="1">
    <location>
        <begin position="209"/>
        <end position="226"/>
    </location>
</feature>
<dbReference type="AlphaFoldDB" id="A0A286UPF5"/>
<evidence type="ECO:0000256" key="1">
    <source>
        <dbReference type="SAM" id="Phobius"/>
    </source>
</evidence>
<protein>
    <submittedName>
        <fullName evidence="2">Uncharacterized protein</fullName>
    </submittedName>
</protein>
<dbReference type="EMBL" id="NBII01000003">
    <property type="protein sequence ID" value="PAV21477.1"/>
    <property type="molecule type" value="Genomic_DNA"/>
</dbReference>
<comment type="caution">
    <text evidence="2">The sequence shown here is derived from an EMBL/GenBank/DDBJ whole genome shotgun (WGS) entry which is preliminary data.</text>
</comment>
<name>A0A286UPF5_9AGAM</name>
<dbReference type="Proteomes" id="UP000217199">
    <property type="component" value="Unassembled WGS sequence"/>
</dbReference>
<proteinExistence type="predicted"/>
<keyword evidence="3" id="KW-1185">Reference proteome</keyword>
<evidence type="ECO:0000313" key="3">
    <source>
        <dbReference type="Proteomes" id="UP000217199"/>
    </source>
</evidence>
<organism evidence="2 3">
    <name type="scientific">Pyrrhoderma noxium</name>
    <dbReference type="NCBI Taxonomy" id="2282107"/>
    <lineage>
        <taxon>Eukaryota</taxon>
        <taxon>Fungi</taxon>
        <taxon>Dikarya</taxon>
        <taxon>Basidiomycota</taxon>
        <taxon>Agaricomycotina</taxon>
        <taxon>Agaricomycetes</taxon>
        <taxon>Hymenochaetales</taxon>
        <taxon>Hymenochaetaceae</taxon>
        <taxon>Pyrrhoderma</taxon>
    </lineage>
</organism>
<evidence type="ECO:0000313" key="2">
    <source>
        <dbReference type="EMBL" id="PAV21477.1"/>
    </source>
</evidence>
<sequence>MIRCFRWTRKLDISGIETKNSGLSMYFTSRTGILECWELYRFYSFHPRMLLLYIVRNPRCNYGSGIFTELFVLGQYSIWVHNGTNVLNISIIDYILVLRITALWGNSLALSVALKFLVLLVTIFRCYVYVRTFQFSDYESISIIPGLAFCGRFKLRALITNLDLVTWIVPMVTGVFFLLLAFYKCRDYWIPSEGFRGFHLVRVLIQDQLFFYFAVVFCCALNIVYYEIDLANVFLTDVLAVAGSPTFLCVLGSRMLFNLKEAAEKGSGEETSYREDAPISAMEFS</sequence>
<keyword evidence="1" id="KW-0472">Membrane</keyword>
<keyword evidence="1" id="KW-0812">Transmembrane</keyword>
<feature type="transmembrane region" description="Helical" evidence="1">
    <location>
        <begin position="108"/>
        <end position="130"/>
    </location>
</feature>
<feature type="transmembrane region" description="Helical" evidence="1">
    <location>
        <begin position="238"/>
        <end position="257"/>
    </location>
</feature>